<keyword evidence="11" id="KW-1185">Reference proteome</keyword>
<comment type="caution">
    <text evidence="10">The sequence shown here is derived from an EMBL/GenBank/DDBJ whole genome shotgun (WGS) entry which is preliminary data.</text>
</comment>
<dbReference type="Pfam" id="PF03567">
    <property type="entry name" value="Sulfotransfer_2"/>
    <property type="match status" value="1"/>
</dbReference>
<accession>A0A553PPR6</accession>
<evidence type="ECO:0000256" key="9">
    <source>
        <dbReference type="RuleBase" id="RU364020"/>
    </source>
</evidence>
<keyword evidence="7" id="KW-0472">Membrane</keyword>
<keyword evidence="5" id="KW-1133">Transmembrane helix</keyword>
<dbReference type="GO" id="GO:0016051">
    <property type="term" value="P:carbohydrate biosynthetic process"/>
    <property type="evidence" value="ECO:0007669"/>
    <property type="project" value="InterPro"/>
</dbReference>
<dbReference type="GO" id="GO:0000139">
    <property type="term" value="C:Golgi membrane"/>
    <property type="evidence" value="ECO:0007669"/>
    <property type="project" value="UniProtKB-SubCell"/>
</dbReference>
<keyword evidence="4" id="KW-0812">Transmembrane</keyword>
<keyword evidence="9" id="KW-0735">Signal-anchor</keyword>
<protein>
    <recommendedName>
        <fullName evidence="9">Carbohydrate sulfotransferase</fullName>
        <ecNumber evidence="9">2.8.2.-</ecNumber>
    </recommendedName>
</protein>
<evidence type="ECO:0000256" key="5">
    <source>
        <dbReference type="ARBA" id="ARBA00022989"/>
    </source>
</evidence>
<gene>
    <name evidence="10" type="ORF">TCAL_07304</name>
</gene>
<evidence type="ECO:0000313" key="11">
    <source>
        <dbReference type="Proteomes" id="UP000318571"/>
    </source>
</evidence>
<evidence type="ECO:0000256" key="8">
    <source>
        <dbReference type="ARBA" id="ARBA00023180"/>
    </source>
</evidence>
<evidence type="ECO:0000256" key="4">
    <source>
        <dbReference type="ARBA" id="ARBA00022692"/>
    </source>
</evidence>
<dbReference type="PANTHER" id="PTHR12137:SF54">
    <property type="entry name" value="CARBOHYDRATE SULFOTRANSFERASE"/>
    <property type="match status" value="1"/>
</dbReference>
<evidence type="ECO:0000256" key="3">
    <source>
        <dbReference type="ARBA" id="ARBA00022679"/>
    </source>
</evidence>
<keyword evidence="8 9" id="KW-0325">Glycoprotein</keyword>
<reference evidence="10 11" key="1">
    <citation type="journal article" date="2018" name="Nat. Ecol. Evol.">
        <title>Genomic signatures of mitonuclear coevolution across populations of Tigriopus californicus.</title>
        <authorList>
            <person name="Barreto F.S."/>
            <person name="Watson E.T."/>
            <person name="Lima T.G."/>
            <person name="Willett C.S."/>
            <person name="Edmands S."/>
            <person name="Li W."/>
            <person name="Burton R.S."/>
        </authorList>
    </citation>
    <scope>NUCLEOTIDE SEQUENCE [LARGE SCALE GENOMIC DNA]</scope>
    <source>
        <strain evidence="10 11">San Diego</strain>
    </source>
</reference>
<evidence type="ECO:0000256" key="1">
    <source>
        <dbReference type="ARBA" id="ARBA00004323"/>
    </source>
</evidence>
<evidence type="ECO:0000256" key="6">
    <source>
        <dbReference type="ARBA" id="ARBA00023034"/>
    </source>
</evidence>
<proteinExistence type="inferred from homology"/>
<dbReference type="GO" id="GO:0008146">
    <property type="term" value="F:sulfotransferase activity"/>
    <property type="evidence" value="ECO:0007669"/>
    <property type="project" value="InterPro"/>
</dbReference>
<sequence>MIKDNRPGSMNIFKDRMVHDKRHKVSYCMIPKVASSTWSMHFIQLANVSQKTIDHWVEALQVLVVNLWPFPMKIDPLKAMEGQTSIVISRHPLERIASVYSQKLVNLGQSSWKDFSVWMIRSYRTSEPNRLPNLVLADRPDKDLYVSPQEFVAFLIDNLSGRRLEPDPHWIPQSTLCPFCLFNFTVYAKMETLQEDTAYFILKSGLAHLMHPELRKNPTHRKDHLKYQRLFWSSVHPRAIDELIQIYEMDFIMFDYHRDRSDEFLSKLL</sequence>
<evidence type="ECO:0000256" key="2">
    <source>
        <dbReference type="ARBA" id="ARBA00006339"/>
    </source>
</evidence>
<dbReference type="InterPro" id="IPR005331">
    <property type="entry name" value="Sulfotransferase"/>
</dbReference>
<keyword evidence="9" id="KW-0119">Carbohydrate metabolism</keyword>
<dbReference type="PANTHER" id="PTHR12137">
    <property type="entry name" value="CARBOHYDRATE SULFOTRANSFERASE"/>
    <property type="match status" value="1"/>
</dbReference>
<dbReference type="STRING" id="6832.A0A553PPR6"/>
<dbReference type="EMBL" id="VCGU01000002">
    <property type="protein sequence ID" value="TRY79666.1"/>
    <property type="molecule type" value="Genomic_DNA"/>
</dbReference>
<dbReference type="AlphaFoldDB" id="A0A553PPR6"/>
<comment type="subcellular location">
    <subcellularLocation>
        <location evidence="1 9">Golgi apparatus membrane</location>
        <topology evidence="1 9">Single-pass type II membrane protein</topology>
    </subcellularLocation>
</comment>
<comment type="similarity">
    <text evidence="2 9">Belongs to the sulfotransferase 2 family.</text>
</comment>
<evidence type="ECO:0000256" key="7">
    <source>
        <dbReference type="ARBA" id="ARBA00023136"/>
    </source>
</evidence>
<evidence type="ECO:0000313" key="10">
    <source>
        <dbReference type="EMBL" id="TRY79666.1"/>
    </source>
</evidence>
<dbReference type="InterPro" id="IPR018011">
    <property type="entry name" value="Carb_sulfotrans_8-10"/>
</dbReference>
<dbReference type="OMA" id="ETMAWAR"/>
<dbReference type="EC" id="2.8.2.-" evidence="9"/>
<dbReference type="Proteomes" id="UP000318571">
    <property type="component" value="Chromosome 6"/>
</dbReference>
<organism evidence="10 11">
    <name type="scientific">Tigriopus californicus</name>
    <name type="common">Marine copepod</name>
    <dbReference type="NCBI Taxonomy" id="6832"/>
    <lineage>
        <taxon>Eukaryota</taxon>
        <taxon>Metazoa</taxon>
        <taxon>Ecdysozoa</taxon>
        <taxon>Arthropoda</taxon>
        <taxon>Crustacea</taxon>
        <taxon>Multicrustacea</taxon>
        <taxon>Hexanauplia</taxon>
        <taxon>Copepoda</taxon>
        <taxon>Harpacticoida</taxon>
        <taxon>Harpacticidae</taxon>
        <taxon>Tigriopus</taxon>
    </lineage>
</organism>
<name>A0A553PPR6_TIGCA</name>
<keyword evidence="3 9" id="KW-0808">Transferase</keyword>
<keyword evidence="6 9" id="KW-0333">Golgi apparatus</keyword>